<dbReference type="InterPro" id="IPR036526">
    <property type="entry name" value="C-N_Hydrolase_sf"/>
</dbReference>
<dbReference type="PANTHER" id="PTHR43674:SF2">
    <property type="entry name" value="BETA-UREIDOPROPIONASE"/>
    <property type="match status" value="1"/>
</dbReference>
<sequence>YILKEIFDLIVLPELFTTGYLFTSQKEVKSLAEKIPEGFTTKELSRIARKKDAFIVAGLAEREGENFYNSAILVGPEGFIGRYRKVHLFNEEKFWFTPGNLEFPVFNIEIARLGIMICFDWIFPEATRILALKGAELICHPANLILPFCQKAMVTRSIENRIICITANRTGIERRGTQKELKFTGASQIVNTEGRILLRLSQEETVGTVNVDPASSRNKHLTDHNDLFIDRRP</sequence>
<feature type="non-terminal residue" evidence="4">
    <location>
        <position position="1"/>
    </location>
</feature>
<proteinExistence type="predicted"/>
<dbReference type="PROSITE" id="PS50263">
    <property type="entry name" value="CN_HYDROLASE"/>
    <property type="match status" value="1"/>
</dbReference>
<evidence type="ECO:0000256" key="1">
    <source>
        <dbReference type="ARBA" id="ARBA00022801"/>
    </source>
</evidence>
<dbReference type="SUPFAM" id="SSF56317">
    <property type="entry name" value="Carbon-nitrogen hydrolase"/>
    <property type="match status" value="1"/>
</dbReference>
<keyword evidence="1" id="KW-0378">Hydrolase</keyword>
<evidence type="ECO:0000259" key="3">
    <source>
        <dbReference type="PROSITE" id="PS50263"/>
    </source>
</evidence>
<feature type="region of interest" description="Disordered" evidence="2">
    <location>
        <begin position="211"/>
        <end position="233"/>
    </location>
</feature>
<comment type="caution">
    <text evidence="4">The sequence shown here is derived from an EMBL/GenBank/DDBJ whole genome shotgun (WGS) entry which is preliminary data.</text>
</comment>
<dbReference type="PANTHER" id="PTHR43674">
    <property type="entry name" value="NITRILASE C965.09-RELATED"/>
    <property type="match status" value="1"/>
</dbReference>
<dbReference type="EMBL" id="BARV01035908">
    <property type="protein sequence ID" value="GAI48637.1"/>
    <property type="molecule type" value="Genomic_DNA"/>
</dbReference>
<name>X1NX65_9ZZZZ</name>
<feature type="compositionally biased region" description="Basic and acidic residues" evidence="2">
    <location>
        <begin position="220"/>
        <end position="233"/>
    </location>
</feature>
<dbReference type="Pfam" id="PF00795">
    <property type="entry name" value="CN_hydrolase"/>
    <property type="match status" value="1"/>
</dbReference>
<reference evidence="4" key="1">
    <citation type="journal article" date="2014" name="Front. Microbiol.">
        <title>High frequency of phylogenetically diverse reductive dehalogenase-homologous genes in deep subseafloor sedimentary metagenomes.</title>
        <authorList>
            <person name="Kawai M."/>
            <person name="Futagami T."/>
            <person name="Toyoda A."/>
            <person name="Takaki Y."/>
            <person name="Nishi S."/>
            <person name="Hori S."/>
            <person name="Arai W."/>
            <person name="Tsubouchi T."/>
            <person name="Morono Y."/>
            <person name="Uchiyama I."/>
            <person name="Ito T."/>
            <person name="Fujiyama A."/>
            <person name="Inagaki F."/>
            <person name="Takami H."/>
        </authorList>
    </citation>
    <scope>NUCLEOTIDE SEQUENCE</scope>
    <source>
        <strain evidence="4">Expedition CK06-06</strain>
    </source>
</reference>
<organism evidence="4">
    <name type="scientific">marine sediment metagenome</name>
    <dbReference type="NCBI Taxonomy" id="412755"/>
    <lineage>
        <taxon>unclassified sequences</taxon>
        <taxon>metagenomes</taxon>
        <taxon>ecological metagenomes</taxon>
    </lineage>
</organism>
<evidence type="ECO:0000313" key="4">
    <source>
        <dbReference type="EMBL" id="GAI48637.1"/>
    </source>
</evidence>
<dbReference type="GO" id="GO:0016811">
    <property type="term" value="F:hydrolase activity, acting on carbon-nitrogen (but not peptide) bonds, in linear amides"/>
    <property type="evidence" value="ECO:0007669"/>
    <property type="project" value="UniProtKB-ARBA"/>
</dbReference>
<gene>
    <name evidence="4" type="ORF">S06H3_55921</name>
</gene>
<feature type="domain" description="CN hydrolase" evidence="3">
    <location>
        <begin position="1"/>
        <end position="213"/>
    </location>
</feature>
<accession>X1NX65</accession>
<dbReference type="Gene3D" id="3.60.110.10">
    <property type="entry name" value="Carbon-nitrogen hydrolase"/>
    <property type="match status" value="1"/>
</dbReference>
<dbReference type="InterPro" id="IPR050345">
    <property type="entry name" value="Aliph_Amidase/BUP"/>
</dbReference>
<dbReference type="AlphaFoldDB" id="X1NX65"/>
<feature type="non-terminal residue" evidence="4">
    <location>
        <position position="233"/>
    </location>
</feature>
<protein>
    <recommendedName>
        <fullName evidence="3">CN hydrolase domain-containing protein</fullName>
    </recommendedName>
</protein>
<dbReference type="InterPro" id="IPR003010">
    <property type="entry name" value="C-N_Hydrolase"/>
</dbReference>
<evidence type="ECO:0000256" key="2">
    <source>
        <dbReference type="SAM" id="MobiDB-lite"/>
    </source>
</evidence>